<dbReference type="EMBL" id="KN407133">
    <property type="protein sequence ID" value="KHG16880.1"/>
    <property type="molecule type" value="Genomic_DNA"/>
</dbReference>
<evidence type="ECO:0000313" key="1">
    <source>
        <dbReference type="EMBL" id="KHG16880.1"/>
    </source>
</evidence>
<gene>
    <name evidence="1" type="ORF">F383_22782</name>
</gene>
<sequence>MSAPLQLQRDKTCNFNLLHCNFREIRLVASICSTATSGR</sequence>
<accession>A0A0B0NVQ5</accession>
<name>A0A0B0NVQ5_GOSAR</name>
<keyword evidence="2" id="KW-1185">Reference proteome</keyword>
<proteinExistence type="predicted"/>
<protein>
    <submittedName>
        <fullName evidence="1">Uncharacterized protein</fullName>
    </submittedName>
</protein>
<dbReference type="AlphaFoldDB" id="A0A0B0NVQ5"/>
<reference evidence="2" key="1">
    <citation type="submission" date="2014-09" db="EMBL/GenBank/DDBJ databases">
        <authorList>
            <person name="Mudge J."/>
            <person name="Ramaraj T."/>
            <person name="Lindquist I.E."/>
            <person name="Bharti A.K."/>
            <person name="Sundararajan A."/>
            <person name="Cameron C.T."/>
            <person name="Woodward J.E."/>
            <person name="May G.D."/>
            <person name="Brubaker C."/>
            <person name="Broadhvest J."/>
            <person name="Wilkins T.A."/>
        </authorList>
    </citation>
    <scope>NUCLEOTIDE SEQUENCE</scope>
    <source>
        <strain evidence="2">cv. AKA8401</strain>
    </source>
</reference>
<dbReference type="Proteomes" id="UP000032142">
    <property type="component" value="Unassembled WGS sequence"/>
</dbReference>
<organism evidence="1 2">
    <name type="scientific">Gossypium arboreum</name>
    <name type="common">Tree cotton</name>
    <name type="synonym">Gossypium nanking</name>
    <dbReference type="NCBI Taxonomy" id="29729"/>
    <lineage>
        <taxon>Eukaryota</taxon>
        <taxon>Viridiplantae</taxon>
        <taxon>Streptophyta</taxon>
        <taxon>Embryophyta</taxon>
        <taxon>Tracheophyta</taxon>
        <taxon>Spermatophyta</taxon>
        <taxon>Magnoliopsida</taxon>
        <taxon>eudicotyledons</taxon>
        <taxon>Gunneridae</taxon>
        <taxon>Pentapetalae</taxon>
        <taxon>rosids</taxon>
        <taxon>malvids</taxon>
        <taxon>Malvales</taxon>
        <taxon>Malvaceae</taxon>
        <taxon>Malvoideae</taxon>
        <taxon>Gossypium</taxon>
    </lineage>
</organism>
<evidence type="ECO:0000313" key="2">
    <source>
        <dbReference type="Proteomes" id="UP000032142"/>
    </source>
</evidence>